<proteinExistence type="predicted"/>
<organism evidence="3 4">
    <name type="scientific">Monosporascus ibericus</name>
    <dbReference type="NCBI Taxonomy" id="155417"/>
    <lineage>
        <taxon>Eukaryota</taxon>
        <taxon>Fungi</taxon>
        <taxon>Dikarya</taxon>
        <taxon>Ascomycota</taxon>
        <taxon>Pezizomycotina</taxon>
        <taxon>Sordariomycetes</taxon>
        <taxon>Xylariomycetidae</taxon>
        <taxon>Xylariales</taxon>
        <taxon>Xylariales incertae sedis</taxon>
        <taxon>Monosporascus</taxon>
    </lineage>
</organism>
<protein>
    <recommendedName>
        <fullName evidence="5">Secreted protein</fullName>
    </recommendedName>
</protein>
<sequence>MKVPISLAGIALVAMRALSQGPPQVPKPSMIKSETAGQCASGSGIGVNVRREYLEFILSNVFFGTQGRGRTDESATCNMDVEFVAWFYK</sequence>
<accession>A0A4Q4TI78</accession>
<feature type="chain" id="PRO_5020798094" description="Secreted protein" evidence="2">
    <location>
        <begin position="20"/>
        <end position="89"/>
    </location>
</feature>
<dbReference type="EMBL" id="QJNU01000120">
    <property type="protein sequence ID" value="RYP06681.1"/>
    <property type="molecule type" value="Genomic_DNA"/>
</dbReference>
<gene>
    <name evidence="3" type="ORF">DL764_003027</name>
</gene>
<comment type="caution">
    <text evidence="3">The sequence shown here is derived from an EMBL/GenBank/DDBJ whole genome shotgun (WGS) entry which is preliminary data.</text>
</comment>
<keyword evidence="4" id="KW-1185">Reference proteome</keyword>
<evidence type="ECO:0000256" key="2">
    <source>
        <dbReference type="SAM" id="SignalP"/>
    </source>
</evidence>
<dbReference type="Proteomes" id="UP000293360">
    <property type="component" value="Unassembled WGS sequence"/>
</dbReference>
<reference evidence="3 4" key="1">
    <citation type="submission" date="2018-06" db="EMBL/GenBank/DDBJ databases">
        <title>Complete Genomes of Monosporascus.</title>
        <authorList>
            <person name="Robinson A.J."/>
            <person name="Natvig D.O."/>
        </authorList>
    </citation>
    <scope>NUCLEOTIDE SEQUENCE [LARGE SCALE GENOMIC DNA]</scope>
    <source>
        <strain evidence="3 4">CBS 110550</strain>
    </source>
</reference>
<feature type="region of interest" description="Disordered" evidence="1">
    <location>
        <begin position="20"/>
        <end position="41"/>
    </location>
</feature>
<name>A0A4Q4TI78_9PEZI</name>
<dbReference type="OrthoDB" id="4668783at2759"/>
<keyword evidence="2" id="KW-0732">Signal</keyword>
<feature type="signal peptide" evidence="2">
    <location>
        <begin position="1"/>
        <end position="19"/>
    </location>
</feature>
<evidence type="ECO:0000256" key="1">
    <source>
        <dbReference type="SAM" id="MobiDB-lite"/>
    </source>
</evidence>
<evidence type="ECO:0000313" key="3">
    <source>
        <dbReference type="EMBL" id="RYP06681.1"/>
    </source>
</evidence>
<dbReference type="AlphaFoldDB" id="A0A4Q4TI78"/>
<evidence type="ECO:0000313" key="4">
    <source>
        <dbReference type="Proteomes" id="UP000293360"/>
    </source>
</evidence>
<evidence type="ECO:0008006" key="5">
    <source>
        <dbReference type="Google" id="ProtNLM"/>
    </source>
</evidence>